<comment type="caution">
    <text evidence="1">The sequence shown here is derived from an EMBL/GenBank/DDBJ whole genome shotgun (WGS) entry which is preliminary data.</text>
</comment>
<accession>A0A9W7MK49</accession>
<evidence type="ECO:0000313" key="1">
    <source>
        <dbReference type="EMBL" id="GMJ07673.1"/>
    </source>
</evidence>
<reference evidence="1" key="1">
    <citation type="submission" date="2023-05" db="EMBL/GenBank/DDBJ databases">
        <title>Genome and transcriptome analyses reveal genes involved in the formation of fine ridges on petal epidermal cells in Hibiscus trionum.</title>
        <authorList>
            <person name="Koshimizu S."/>
            <person name="Masuda S."/>
            <person name="Ishii T."/>
            <person name="Shirasu K."/>
            <person name="Hoshino A."/>
            <person name="Arita M."/>
        </authorList>
    </citation>
    <scope>NUCLEOTIDE SEQUENCE</scope>
    <source>
        <strain evidence="1">Hamamatsu line</strain>
    </source>
</reference>
<protein>
    <submittedName>
        <fullName evidence="1">Uncharacterized protein</fullName>
    </submittedName>
</protein>
<proteinExistence type="predicted"/>
<dbReference type="OrthoDB" id="5590282at2759"/>
<name>A0A9W7MK49_HIBTR</name>
<evidence type="ECO:0000313" key="2">
    <source>
        <dbReference type="Proteomes" id="UP001165190"/>
    </source>
</evidence>
<sequence length="101" mass="11055">MQTVAIDKAILSFTLVQKGRVLKCVELMKHLSFINGATVVVAQHSSASSPTVPQSPIRVLGTAAASLSYKSDEITVVPYANSSHFNLDIKRRKHDENNKTF</sequence>
<dbReference type="Proteomes" id="UP001165190">
    <property type="component" value="Unassembled WGS sequence"/>
</dbReference>
<dbReference type="AlphaFoldDB" id="A0A9W7MK49"/>
<keyword evidence="2" id="KW-1185">Reference proteome</keyword>
<gene>
    <name evidence="1" type="ORF">HRI_004436500</name>
</gene>
<dbReference type="EMBL" id="BSYR01000048">
    <property type="protein sequence ID" value="GMJ07673.1"/>
    <property type="molecule type" value="Genomic_DNA"/>
</dbReference>
<organism evidence="1 2">
    <name type="scientific">Hibiscus trionum</name>
    <name type="common">Flower of an hour</name>
    <dbReference type="NCBI Taxonomy" id="183268"/>
    <lineage>
        <taxon>Eukaryota</taxon>
        <taxon>Viridiplantae</taxon>
        <taxon>Streptophyta</taxon>
        <taxon>Embryophyta</taxon>
        <taxon>Tracheophyta</taxon>
        <taxon>Spermatophyta</taxon>
        <taxon>Magnoliopsida</taxon>
        <taxon>eudicotyledons</taxon>
        <taxon>Gunneridae</taxon>
        <taxon>Pentapetalae</taxon>
        <taxon>rosids</taxon>
        <taxon>malvids</taxon>
        <taxon>Malvales</taxon>
        <taxon>Malvaceae</taxon>
        <taxon>Malvoideae</taxon>
        <taxon>Hibiscus</taxon>
    </lineage>
</organism>